<dbReference type="Proteomes" id="UP000319296">
    <property type="component" value="Unassembled WGS sequence"/>
</dbReference>
<organism evidence="1 2">
    <name type="scientific">Candidatus Acididesulfobacter diazotrophicus</name>
    <dbReference type="NCBI Taxonomy" id="2597226"/>
    <lineage>
        <taxon>Bacteria</taxon>
        <taxon>Deltaproteobacteria</taxon>
        <taxon>Candidatus Acidulodesulfobacterales</taxon>
        <taxon>Candidatus Acididesulfobacter</taxon>
    </lineage>
</organism>
<proteinExistence type="predicted"/>
<evidence type="ECO:0000313" key="1">
    <source>
        <dbReference type="EMBL" id="RZD18182.1"/>
    </source>
</evidence>
<name>A0A519BLM8_9DELT</name>
<evidence type="ECO:0000313" key="2">
    <source>
        <dbReference type="Proteomes" id="UP000319296"/>
    </source>
</evidence>
<dbReference type="AlphaFoldDB" id="A0A519BLM8"/>
<gene>
    <name evidence="1" type="ORF">EVG15_07580</name>
</gene>
<reference evidence="1 2" key="1">
    <citation type="journal article" date="2019" name="ISME J.">
        <title>Insights into ecological role of a new deltaproteobacterial order Candidatus Acidulodesulfobacterales by metagenomics and metatranscriptomics.</title>
        <authorList>
            <person name="Tan S."/>
            <person name="Liu J."/>
            <person name="Fang Y."/>
            <person name="Hedlund B.P."/>
            <person name="Lian Z.H."/>
            <person name="Huang L.Y."/>
            <person name="Li J.T."/>
            <person name="Huang L.N."/>
            <person name="Li W.J."/>
            <person name="Jiang H.C."/>
            <person name="Dong H.L."/>
            <person name="Shu W.S."/>
        </authorList>
    </citation>
    <scope>NUCLEOTIDE SEQUENCE [LARGE SCALE GENOMIC DNA]</scope>
    <source>
        <strain evidence="1">AP1</strain>
    </source>
</reference>
<dbReference type="EMBL" id="SGBB01000013">
    <property type="protein sequence ID" value="RZD18182.1"/>
    <property type="molecule type" value="Genomic_DNA"/>
</dbReference>
<protein>
    <submittedName>
        <fullName evidence="1">Uncharacterized protein</fullName>
    </submittedName>
</protein>
<comment type="caution">
    <text evidence="1">The sequence shown here is derived from an EMBL/GenBank/DDBJ whole genome shotgun (WGS) entry which is preliminary data.</text>
</comment>
<sequence length="63" mass="7199">MENTAGDFYMRLLQALNYYFLPGIGSGFNPRAEYISKWVLSATEQAVIYIFLSLEFIVNVLTV</sequence>
<accession>A0A519BLM8</accession>